<evidence type="ECO:0000256" key="1">
    <source>
        <dbReference type="ARBA" id="ARBA00022490"/>
    </source>
</evidence>
<reference evidence="4 5" key="1">
    <citation type="submission" date="2015-09" db="EMBL/GenBank/DDBJ databases">
        <title>Draft genome of the scarab beetle Oryctes borbonicus.</title>
        <authorList>
            <person name="Meyer J.M."/>
            <person name="Markov G.V."/>
            <person name="Baskaran P."/>
            <person name="Herrmann M."/>
            <person name="Sommer R.J."/>
            <person name="Roedelsperger C."/>
        </authorList>
    </citation>
    <scope>NUCLEOTIDE SEQUENCE [LARGE SCALE GENOMIC DNA]</scope>
    <source>
        <strain evidence="4">OB123</strain>
        <tissue evidence="4">Whole animal</tissue>
    </source>
</reference>
<dbReference type="GO" id="GO:0005829">
    <property type="term" value="C:cytosol"/>
    <property type="evidence" value="ECO:0007669"/>
    <property type="project" value="TreeGrafter"/>
</dbReference>
<keyword evidence="5" id="KW-1185">Reference proteome</keyword>
<keyword evidence="2 3" id="KW-0819">tRNA processing</keyword>
<dbReference type="OrthoDB" id="25129at2759"/>
<sequence>MCSVGDDYQENELANHMERLDIKEVKTCNKCREKIPNVLLRRKDGYCKSCFLNGTEHKFKAFLGKHRFIKKDEYVLVNYTIGHPITSLLSFLRSGINASTPKQLKFNPIVLYIERNFHLNYEQRLRLLEQIQQHVREFNFPIYFTSFVQYACHSNIDFKTDYREITLNTNDCEEINKLYDSNISPTAQMEFYKQFEHRLLLESAKRLGCQHVFTCDLAFDVASQILTNVSLGRGSHLQMDIGVCDARDPNVTLIKPLRVFDIKELALYNYFNRLEPLVIKEQQFDPYLSVQNLLTNFVQNLQVNFPSTITTVVKTGDKLSMDKEIWQNKRCELCLLPIETQNGKFTSAEATEFSHWISTHPPDPKVPAIEIYNETIGATGKNARKYCFACSRISDFLIKQ</sequence>
<dbReference type="HAMAP" id="MF_03054">
    <property type="entry name" value="CTU2"/>
    <property type="match status" value="1"/>
</dbReference>
<comment type="pathway">
    <text evidence="3">tRNA modification; 5-methoxycarbonylmethyl-2-thiouridine-tRNA biosynthesis.</text>
</comment>
<comment type="similarity">
    <text evidence="3">Belongs to the CTU2/NCS2 family.</text>
</comment>
<gene>
    <name evidence="4" type="ORF">AMK59_8673</name>
</gene>
<dbReference type="UniPathway" id="UPA00988"/>
<dbReference type="SUPFAM" id="SSF52402">
    <property type="entry name" value="Adenine nucleotide alpha hydrolases-like"/>
    <property type="match status" value="1"/>
</dbReference>
<dbReference type="AlphaFoldDB" id="A0A0T6AVL9"/>
<dbReference type="Proteomes" id="UP000051574">
    <property type="component" value="Unassembled WGS sequence"/>
</dbReference>
<dbReference type="Gene3D" id="3.40.50.620">
    <property type="entry name" value="HUPs"/>
    <property type="match status" value="1"/>
</dbReference>
<dbReference type="PANTHER" id="PTHR20882">
    <property type="entry name" value="CYTOPLASMIC TRNA 2-THIOLATION PROTEIN 2"/>
    <property type="match status" value="1"/>
</dbReference>
<dbReference type="GO" id="GO:0016783">
    <property type="term" value="F:sulfurtransferase activity"/>
    <property type="evidence" value="ECO:0007669"/>
    <property type="project" value="TreeGrafter"/>
</dbReference>
<dbReference type="GO" id="GO:0032447">
    <property type="term" value="P:protein urmylation"/>
    <property type="evidence" value="ECO:0007669"/>
    <property type="project" value="UniProtKB-UniRule"/>
</dbReference>
<dbReference type="PANTHER" id="PTHR20882:SF14">
    <property type="entry name" value="CYTOPLASMIC TRNA 2-THIOLATION PROTEIN 2"/>
    <property type="match status" value="1"/>
</dbReference>
<comment type="function">
    <text evidence="3">Plays a central role in 2-thiolation of mcm(5)S(2)U at tRNA wobble positions of tRNA(Lys), tRNA(Glu) and tRNA(Gln). May act by forming a heterodimer with NCS6/CTU1 that ligates sulfur from thiocarboxylated URM1 onto the uridine of tRNAs at wobble position.</text>
</comment>
<comment type="subcellular location">
    <subcellularLocation>
        <location evidence="3">Cytoplasm</location>
    </subcellularLocation>
</comment>
<protein>
    <recommendedName>
        <fullName evidence="3">Cytoplasmic tRNA 2-thiolation protein 2</fullName>
    </recommendedName>
</protein>
<evidence type="ECO:0000256" key="3">
    <source>
        <dbReference type="HAMAP-Rule" id="MF_03054"/>
    </source>
</evidence>
<dbReference type="GO" id="GO:0016779">
    <property type="term" value="F:nucleotidyltransferase activity"/>
    <property type="evidence" value="ECO:0007669"/>
    <property type="project" value="UniProtKB-UniRule"/>
</dbReference>
<evidence type="ECO:0000256" key="2">
    <source>
        <dbReference type="ARBA" id="ARBA00022694"/>
    </source>
</evidence>
<dbReference type="Pfam" id="PF10288">
    <property type="entry name" value="CTU2"/>
    <property type="match status" value="1"/>
</dbReference>
<dbReference type="InterPro" id="IPR019407">
    <property type="entry name" value="CTU2"/>
</dbReference>
<proteinExistence type="inferred from homology"/>
<organism evidence="4 5">
    <name type="scientific">Oryctes borbonicus</name>
    <dbReference type="NCBI Taxonomy" id="1629725"/>
    <lineage>
        <taxon>Eukaryota</taxon>
        <taxon>Metazoa</taxon>
        <taxon>Ecdysozoa</taxon>
        <taxon>Arthropoda</taxon>
        <taxon>Hexapoda</taxon>
        <taxon>Insecta</taxon>
        <taxon>Pterygota</taxon>
        <taxon>Neoptera</taxon>
        <taxon>Endopterygota</taxon>
        <taxon>Coleoptera</taxon>
        <taxon>Polyphaga</taxon>
        <taxon>Scarabaeiformia</taxon>
        <taxon>Scarabaeidae</taxon>
        <taxon>Dynastinae</taxon>
        <taxon>Oryctes</taxon>
    </lineage>
</organism>
<accession>A0A0T6AVL9</accession>
<dbReference type="GO" id="GO:0002143">
    <property type="term" value="P:tRNA wobble position uridine thiolation"/>
    <property type="evidence" value="ECO:0007669"/>
    <property type="project" value="TreeGrafter"/>
</dbReference>
<evidence type="ECO:0000313" key="5">
    <source>
        <dbReference type="Proteomes" id="UP000051574"/>
    </source>
</evidence>
<dbReference type="GO" id="GO:0000049">
    <property type="term" value="F:tRNA binding"/>
    <property type="evidence" value="ECO:0007669"/>
    <property type="project" value="InterPro"/>
</dbReference>
<comment type="caution">
    <text evidence="4">The sequence shown here is derived from an EMBL/GenBank/DDBJ whole genome shotgun (WGS) entry which is preliminary data.</text>
</comment>
<dbReference type="EMBL" id="LJIG01022687">
    <property type="protein sequence ID" value="KRT79248.1"/>
    <property type="molecule type" value="Genomic_DNA"/>
</dbReference>
<name>A0A0T6AVL9_9SCAR</name>
<dbReference type="InterPro" id="IPR014729">
    <property type="entry name" value="Rossmann-like_a/b/a_fold"/>
</dbReference>
<evidence type="ECO:0000313" key="4">
    <source>
        <dbReference type="EMBL" id="KRT79248.1"/>
    </source>
</evidence>
<keyword evidence="1 3" id="KW-0963">Cytoplasm</keyword>